<dbReference type="EMBL" id="BJUA01000012">
    <property type="protein sequence ID" value="GEK18742.1"/>
    <property type="molecule type" value="Genomic_DNA"/>
</dbReference>
<reference evidence="3 4" key="1">
    <citation type="submission" date="2019-07" db="EMBL/GenBank/DDBJ databases">
        <title>Whole genome shotgun sequence of Cellulomonas persica NBRC 101101.</title>
        <authorList>
            <person name="Hosoyama A."/>
            <person name="Uohara A."/>
            <person name="Ohji S."/>
            <person name="Ichikawa N."/>
        </authorList>
    </citation>
    <scope>NUCLEOTIDE SEQUENCE [LARGE SCALE GENOMIC DNA]</scope>
    <source>
        <strain evidence="3 4">NBRC 101101</strain>
    </source>
</reference>
<keyword evidence="4" id="KW-1185">Reference proteome</keyword>
<name>A0A510UVM7_9CELL</name>
<evidence type="ECO:0000256" key="1">
    <source>
        <dbReference type="SAM" id="MobiDB-lite"/>
    </source>
</evidence>
<evidence type="ECO:0000313" key="3">
    <source>
        <dbReference type="EMBL" id="GEK18742.1"/>
    </source>
</evidence>
<evidence type="ECO:0000313" key="4">
    <source>
        <dbReference type="Proteomes" id="UP000321386"/>
    </source>
</evidence>
<sequence>MTTPSVTGSLAPQDEPATGQEPRTPGRRWPWWTAGGVVALVVGAWLVVGLNPSLSSSYTGAADPDALEEPFGFALFGPDESTVVDPPDGTYDGMWSFRNDGRVPVDVRLATFEPSTYEWRAHLFSLPDDGSVTDEVIARAADVLTVGPGESFGVQFALGFGCAEFAGGSGTGIDSLRLDVTTLGLTRTVDVPGGTSVAIMTEKSHHPSAECDGS</sequence>
<dbReference type="Proteomes" id="UP000321386">
    <property type="component" value="Unassembled WGS sequence"/>
</dbReference>
<feature type="transmembrane region" description="Helical" evidence="2">
    <location>
        <begin position="29"/>
        <end position="48"/>
    </location>
</feature>
<protein>
    <submittedName>
        <fullName evidence="3">Uncharacterized protein</fullName>
    </submittedName>
</protein>
<dbReference type="AlphaFoldDB" id="A0A510UVM7"/>
<organism evidence="3 4">
    <name type="scientific">Cellulomonas persica</name>
    <dbReference type="NCBI Taxonomy" id="76861"/>
    <lineage>
        <taxon>Bacteria</taxon>
        <taxon>Bacillati</taxon>
        <taxon>Actinomycetota</taxon>
        <taxon>Actinomycetes</taxon>
        <taxon>Micrococcales</taxon>
        <taxon>Cellulomonadaceae</taxon>
        <taxon>Cellulomonas</taxon>
    </lineage>
</organism>
<keyword evidence="2" id="KW-0812">Transmembrane</keyword>
<comment type="caution">
    <text evidence="3">The sequence shown here is derived from an EMBL/GenBank/DDBJ whole genome shotgun (WGS) entry which is preliminary data.</text>
</comment>
<accession>A0A510UVM7</accession>
<feature type="region of interest" description="Disordered" evidence="1">
    <location>
        <begin position="1"/>
        <end position="28"/>
    </location>
</feature>
<dbReference type="OrthoDB" id="4827140at2"/>
<proteinExistence type="predicted"/>
<evidence type="ECO:0000256" key="2">
    <source>
        <dbReference type="SAM" id="Phobius"/>
    </source>
</evidence>
<keyword evidence="2" id="KW-1133">Transmembrane helix</keyword>
<feature type="compositionally biased region" description="Polar residues" evidence="1">
    <location>
        <begin position="1"/>
        <end position="10"/>
    </location>
</feature>
<dbReference type="RefSeq" id="WP_146807136.1">
    <property type="nucleotide sequence ID" value="NZ_BJUA01000012.1"/>
</dbReference>
<gene>
    <name evidence="3" type="ORF">CPE01_24750</name>
</gene>
<keyword evidence="2" id="KW-0472">Membrane</keyword>